<dbReference type="SMART" id="SM00345">
    <property type="entry name" value="HTH_GNTR"/>
    <property type="match status" value="1"/>
</dbReference>
<dbReference type="InterPro" id="IPR000524">
    <property type="entry name" value="Tscrpt_reg_HTH_GntR"/>
</dbReference>
<comment type="caution">
    <text evidence="5">The sequence shown here is derived from an EMBL/GenBank/DDBJ whole genome shotgun (WGS) entry which is preliminary data.</text>
</comment>
<keyword evidence="1" id="KW-0805">Transcription regulation</keyword>
<dbReference type="Proteomes" id="UP001232750">
    <property type="component" value="Unassembled WGS sequence"/>
</dbReference>
<evidence type="ECO:0000256" key="1">
    <source>
        <dbReference type="ARBA" id="ARBA00023015"/>
    </source>
</evidence>
<keyword evidence="6" id="KW-1185">Reference proteome</keyword>
<proteinExistence type="predicted"/>
<sequence>MFPFEVDTTTDVPLWVQLRQRLIYLINSGYFKPGDQLPTVRGLASEISINYNTVNKAYLSLVSDGYLESTRGRGVFVRDLDAEIDDEYTKGVDGVLEDCVAACRDLGLSLDDIQKCMARKIKQLKHERGGASADASTGVGRIVEIDVAPAPAGRISQTGA</sequence>
<accession>A0ABT7DM90</accession>
<evidence type="ECO:0000313" key="5">
    <source>
        <dbReference type="EMBL" id="MDJ1649683.1"/>
    </source>
</evidence>
<protein>
    <submittedName>
        <fullName evidence="5">GntR family transcriptional regulator</fullName>
    </submittedName>
</protein>
<dbReference type="PROSITE" id="PS50949">
    <property type="entry name" value="HTH_GNTR"/>
    <property type="match status" value="1"/>
</dbReference>
<dbReference type="EMBL" id="JASJEU010000005">
    <property type="protein sequence ID" value="MDJ1649683.1"/>
    <property type="molecule type" value="Genomic_DNA"/>
</dbReference>
<dbReference type="RefSeq" id="WP_283831022.1">
    <property type="nucleotide sequence ID" value="NZ_JASJEU010000005.1"/>
</dbReference>
<name>A0ABT7DM90_9ACTN</name>
<gene>
    <name evidence="5" type="ORF">QNJ86_02615</name>
</gene>
<dbReference type="Gene3D" id="1.10.10.10">
    <property type="entry name" value="Winged helix-like DNA-binding domain superfamily/Winged helix DNA-binding domain"/>
    <property type="match status" value="1"/>
</dbReference>
<dbReference type="PANTHER" id="PTHR38445">
    <property type="entry name" value="HTH-TYPE TRANSCRIPTIONAL REPRESSOR YTRA"/>
    <property type="match status" value="1"/>
</dbReference>
<evidence type="ECO:0000259" key="4">
    <source>
        <dbReference type="PROSITE" id="PS50949"/>
    </source>
</evidence>
<dbReference type="PANTHER" id="PTHR38445:SF9">
    <property type="entry name" value="HTH-TYPE TRANSCRIPTIONAL REPRESSOR YTRA"/>
    <property type="match status" value="1"/>
</dbReference>
<keyword evidence="3" id="KW-0804">Transcription</keyword>
<evidence type="ECO:0000256" key="3">
    <source>
        <dbReference type="ARBA" id="ARBA00023163"/>
    </source>
</evidence>
<organism evidence="5 6">
    <name type="scientific">Gordonibacter faecis</name>
    <dbReference type="NCBI Taxonomy" id="3047475"/>
    <lineage>
        <taxon>Bacteria</taxon>
        <taxon>Bacillati</taxon>
        <taxon>Actinomycetota</taxon>
        <taxon>Coriobacteriia</taxon>
        <taxon>Eggerthellales</taxon>
        <taxon>Eggerthellaceae</taxon>
        <taxon>Gordonibacter</taxon>
    </lineage>
</organism>
<evidence type="ECO:0000256" key="2">
    <source>
        <dbReference type="ARBA" id="ARBA00023125"/>
    </source>
</evidence>
<dbReference type="CDD" id="cd07377">
    <property type="entry name" value="WHTH_GntR"/>
    <property type="match status" value="1"/>
</dbReference>
<dbReference type="InterPro" id="IPR036388">
    <property type="entry name" value="WH-like_DNA-bd_sf"/>
</dbReference>
<reference evidence="5 6" key="1">
    <citation type="submission" date="2023-05" db="EMBL/GenBank/DDBJ databases">
        <title>Gordonibacter KGMB12511T sp. nov., isolated from faeces of healthy Korean.</title>
        <authorList>
            <person name="Kim H.S."/>
            <person name="Kim J.-S."/>
            <person name="Suh M.K."/>
            <person name="Eom M.K."/>
            <person name="Do H.E."/>
            <person name="Lee J.-S."/>
        </authorList>
    </citation>
    <scope>NUCLEOTIDE SEQUENCE [LARGE SCALE GENOMIC DNA]</scope>
    <source>
        <strain evidence="5 6">KGMB12511</strain>
    </source>
</reference>
<keyword evidence="2" id="KW-0238">DNA-binding</keyword>
<feature type="domain" description="HTH gntR-type" evidence="4">
    <location>
        <begin position="12"/>
        <end position="80"/>
    </location>
</feature>
<evidence type="ECO:0000313" key="6">
    <source>
        <dbReference type="Proteomes" id="UP001232750"/>
    </source>
</evidence>
<dbReference type="SUPFAM" id="SSF46785">
    <property type="entry name" value="Winged helix' DNA-binding domain"/>
    <property type="match status" value="1"/>
</dbReference>
<dbReference type="InterPro" id="IPR036390">
    <property type="entry name" value="WH_DNA-bd_sf"/>
</dbReference>
<dbReference type="Pfam" id="PF00392">
    <property type="entry name" value="GntR"/>
    <property type="match status" value="1"/>
</dbReference>